<comment type="caution">
    <text evidence="1">The sequence shown here is derived from an EMBL/GenBank/DDBJ whole genome shotgun (WGS) entry which is preliminary data.</text>
</comment>
<dbReference type="Proteomes" id="UP001642484">
    <property type="component" value="Unassembled WGS sequence"/>
</dbReference>
<keyword evidence="2" id="KW-1185">Reference proteome</keyword>
<proteinExistence type="predicted"/>
<name>A0ABP0MCQ6_9DINO</name>
<sequence>MKLYWKACASALATIEHETGNGHAETITEIEHNGNLRSLEVLQHPSFQYLTNILDDCIDAMHHILDYLRLRGHSDDLQNQGRDCQLLLEMICCIMNHPHTPHYRVETLRVNFAT</sequence>
<dbReference type="EMBL" id="CAXAMN010016714">
    <property type="protein sequence ID" value="CAK9048936.1"/>
    <property type="molecule type" value="Genomic_DNA"/>
</dbReference>
<organism evidence="1 2">
    <name type="scientific">Durusdinium trenchii</name>
    <dbReference type="NCBI Taxonomy" id="1381693"/>
    <lineage>
        <taxon>Eukaryota</taxon>
        <taxon>Sar</taxon>
        <taxon>Alveolata</taxon>
        <taxon>Dinophyceae</taxon>
        <taxon>Suessiales</taxon>
        <taxon>Symbiodiniaceae</taxon>
        <taxon>Durusdinium</taxon>
    </lineage>
</organism>
<reference evidence="1 2" key="1">
    <citation type="submission" date="2024-02" db="EMBL/GenBank/DDBJ databases">
        <authorList>
            <person name="Chen Y."/>
            <person name="Shah S."/>
            <person name="Dougan E. K."/>
            <person name="Thang M."/>
            <person name="Chan C."/>
        </authorList>
    </citation>
    <scope>NUCLEOTIDE SEQUENCE [LARGE SCALE GENOMIC DNA]</scope>
</reference>
<evidence type="ECO:0000313" key="1">
    <source>
        <dbReference type="EMBL" id="CAK9048936.1"/>
    </source>
</evidence>
<accession>A0ABP0MCQ6</accession>
<gene>
    <name evidence="1" type="ORF">CCMP2556_LOCUS25135</name>
</gene>
<evidence type="ECO:0000313" key="2">
    <source>
        <dbReference type="Proteomes" id="UP001642484"/>
    </source>
</evidence>
<protein>
    <submittedName>
        <fullName evidence="1">Uncharacterized protein</fullName>
    </submittedName>
</protein>